<evidence type="ECO:0000256" key="1">
    <source>
        <dbReference type="SAM" id="MobiDB-lite"/>
    </source>
</evidence>
<dbReference type="Proteomes" id="UP000585970">
    <property type="component" value="Unassembled WGS sequence"/>
</dbReference>
<reference evidence="3 4" key="1">
    <citation type="submission" date="2020-08" db="EMBL/GenBank/DDBJ databases">
        <title>Genomic Encyclopedia of Type Strains, Phase IV (KMG-IV): sequencing the most valuable type-strain genomes for metagenomic binning, comparative biology and taxonomic classification.</title>
        <authorList>
            <person name="Goeker M."/>
        </authorList>
    </citation>
    <scope>NUCLEOTIDE SEQUENCE [LARGE SCALE GENOMIC DNA]</scope>
    <source>
        <strain evidence="3 4">DSM 100694</strain>
    </source>
</reference>
<keyword evidence="4" id="KW-1185">Reference proteome</keyword>
<proteinExistence type="predicted"/>
<comment type="caution">
    <text evidence="3">The sequence shown here is derived from an EMBL/GenBank/DDBJ whole genome shotgun (WGS) entry which is preliminary data.</text>
</comment>
<protein>
    <submittedName>
        <fullName evidence="3">Uncharacterized protein</fullName>
    </submittedName>
</protein>
<dbReference type="RefSeq" id="WP_246350094.1">
    <property type="nucleotide sequence ID" value="NZ_JACIFE010000003.1"/>
</dbReference>
<feature type="region of interest" description="Disordered" evidence="1">
    <location>
        <begin position="1"/>
        <end position="21"/>
    </location>
</feature>
<feature type="compositionally biased region" description="Basic and acidic residues" evidence="1">
    <location>
        <begin position="1"/>
        <end position="17"/>
    </location>
</feature>
<gene>
    <name evidence="3" type="ORF">GGR08_000563</name>
</gene>
<keyword evidence="2" id="KW-1133">Transmembrane helix</keyword>
<feature type="transmembrane region" description="Helical" evidence="2">
    <location>
        <begin position="113"/>
        <end position="142"/>
    </location>
</feature>
<evidence type="ECO:0000313" key="3">
    <source>
        <dbReference type="EMBL" id="MBB4076270.1"/>
    </source>
</evidence>
<dbReference type="EMBL" id="JACIFE010000003">
    <property type="protein sequence ID" value="MBB4076270.1"/>
    <property type="molecule type" value="Genomic_DNA"/>
</dbReference>
<organism evidence="3 4">
    <name type="scientific">Bartonella fuyuanensis</name>
    <dbReference type="NCBI Taxonomy" id="1460968"/>
    <lineage>
        <taxon>Bacteria</taxon>
        <taxon>Pseudomonadati</taxon>
        <taxon>Pseudomonadota</taxon>
        <taxon>Alphaproteobacteria</taxon>
        <taxon>Hyphomicrobiales</taxon>
        <taxon>Bartonellaceae</taxon>
        <taxon>Bartonella</taxon>
    </lineage>
</organism>
<sequence>MNEDKLQHQSPPRREDMPSEDQPVLGQFAAFKKWKILSTKDYVIIYCLAILWLGLFAATSYMNPLDFFHVISKEHFQAMREQNFQKIIRESLNRPFENNPMIALLREAGWNSVWAFLCLLPQFIFVLLFVLFPFFFVFNAIIKQHVKAMMQLWKIWPEQK</sequence>
<name>A0A840DTH8_9HYPH</name>
<keyword evidence="2" id="KW-0472">Membrane</keyword>
<evidence type="ECO:0000313" key="4">
    <source>
        <dbReference type="Proteomes" id="UP000585970"/>
    </source>
</evidence>
<keyword evidence="2" id="KW-0812">Transmembrane</keyword>
<feature type="transmembrane region" description="Helical" evidence="2">
    <location>
        <begin position="42"/>
        <end position="62"/>
    </location>
</feature>
<evidence type="ECO:0000256" key="2">
    <source>
        <dbReference type="SAM" id="Phobius"/>
    </source>
</evidence>
<accession>A0A840DTH8</accession>
<dbReference type="AlphaFoldDB" id="A0A840DTH8"/>